<dbReference type="Gene3D" id="4.10.240.10">
    <property type="entry name" value="Zn(2)-C6 fungal-type DNA-binding domain"/>
    <property type="match status" value="1"/>
</dbReference>
<evidence type="ECO:0000256" key="7">
    <source>
        <dbReference type="ARBA" id="ARBA00023242"/>
    </source>
</evidence>
<feature type="domain" description="Zn(2)-C6 fungal-type" evidence="10">
    <location>
        <begin position="19"/>
        <end position="49"/>
    </location>
</feature>
<evidence type="ECO:0000313" key="12">
    <source>
        <dbReference type="Proteomes" id="UP001610446"/>
    </source>
</evidence>
<evidence type="ECO:0000256" key="3">
    <source>
        <dbReference type="ARBA" id="ARBA00022833"/>
    </source>
</evidence>
<dbReference type="CDD" id="cd12148">
    <property type="entry name" value="fungal_TF_MHR"/>
    <property type="match status" value="1"/>
</dbReference>
<keyword evidence="4" id="KW-0805">Transcription regulation</keyword>
<dbReference type="CDD" id="cd00067">
    <property type="entry name" value="GAL4"/>
    <property type="match status" value="1"/>
</dbReference>
<evidence type="ECO:0000313" key="11">
    <source>
        <dbReference type="EMBL" id="KAL2847792.1"/>
    </source>
</evidence>
<evidence type="ECO:0000256" key="6">
    <source>
        <dbReference type="ARBA" id="ARBA00023163"/>
    </source>
</evidence>
<evidence type="ECO:0000256" key="5">
    <source>
        <dbReference type="ARBA" id="ARBA00023125"/>
    </source>
</evidence>
<evidence type="ECO:0000256" key="9">
    <source>
        <dbReference type="SAM" id="Phobius"/>
    </source>
</evidence>
<keyword evidence="9" id="KW-1133">Transmembrane helix</keyword>
<dbReference type="InterPro" id="IPR051615">
    <property type="entry name" value="Transcr_Regulatory_Elem"/>
</dbReference>
<accession>A0ABR4K653</accession>
<dbReference type="PROSITE" id="PS00463">
    <property type="entry name" value="ZN2_CY6_FUNGAL_1"/>
    <property type="match status" value="1"/>
</dbReference>
<evidence type="ECO:0000256" key="4">
    <source>
        <dbReference type="ARBA" id="ARBA00023015"/>
    </source>
</evidence>
<feature type="region of interest" description="Disordered" evidence="8">
    <location>
        <begin position="217"/>
        <end position="238"/>
    </location>
</feature>
<name>A0ABR4K653_9EURO</name>
<dbReference type="SMART" id="SM00906">
    <property type="entry name" value="Fungal_trans"/>
    <property type="match status" value="1"/>
</dbReference>
<keyword evidence="5" id="KW-0238">DNA-binding</keyword>
<protein>
    <submittedName>
        <fullName evidence="11">Fungal-specific transcription factor domain-containing protein</fullName>
    </submittedName>
</protein>
<dbReference type="PANTHER" id="PTHR31313">
    <property type="entry name" value="TY1 ENHANCER ACTIVATOR"/>
    <property type="match status" value="1"/>
</dbReference>
<comment type="caution">
    <text evidence="11">The sequence shown here is derived from an EMBL/GenBank/DDBJ whole genome shotgun (WGS) entry which is preliminary data.</text>
</comment>
<evidence type="ECO:0000256" key="1">
    <source>
        <dbReference type="ARBA" id="ARBA00004123"/>
    </source>
</evidence>
<keyword evidence="9" id="KW-0812">Transmembrane</keyword>
<feature type="transmembrane region" description="Helical" evidence="9">
    <location>
        <begin position="656"/>
        <end position="676"/>
    </location>
</feature>
<dbReference type="InterPro" id="IPR036864">
    <property type="entry name" value="Zn2-C6_fun-type_DNA-bd_sf"/>
</dbReference>
<dbReference type="PROSITE" id="PS50048">
    <property type="entry name" value="ZN2_CY6_FUNGAL_2"/>
    <property type="match status" value="1"/>
</dbReference>
<dbReference type="Pfam" id="PF04082">
    <property type="entry name" value="Fungal_trans"/>
    <property type="match status" value="1"/>
</dbReference>
<reference evidence="11 12" key="1">
    <citation type="submission" date="2024-07" db="EMBL/GenBank/DDBJ databases">
        <title>Section-level genome sequencing and comparative genomics of Aspergillus sections Usti and Cavernicolus.</title>
        <authorList>
            <consortium name="Lawrence Berkeley National Laboratory"/>
            <person name="Nybo J.L."/>
            <person name="Vesth T.C."/>
            <person name="Theobald S."/>
            <person name="Frisvad J.C."/>
            <person name="Larsen T.O."/>
            <person name="Kjaerboelling I."/>
            <person name="Rothschild-Mancinelli K."/>
            <person name="Lyhne E.K."/>
            <person name="Kogle M.E."/>
            <person name="Barry K."/>
            <person name="Clum A."/>
            <person name="Na H."/>
            <person name="Ledsgaard L."/>
            <person name="Lin J."/>
            <person name="Lipzen A."/>
            <person name="Kuo A."/>
            <person name="Riley R."/>
            <person name="Mondo S."/>
            <person name="Labutti K."/>
            <person name="Haridas S."/>
            <person name="Pangalinan J."/>
            <person name="Salamov A.A."/>
            <person name="Simmons B.A."/>
            <person name="Magnuson J.K."/>
            <person name="Chen J."/>
            <person name="Drula E."/>
            <person name="Henrissat B."/>
            <person name="Wiebenga A."/>
            <person name="Lubbers R.J."/>
            <person name="Gomes A.C."/>
            <person name="Makela M.R."/>
            <person name="Stajich J."/>
            <person name="Grigoriev I.V."/>
            <person name="Mortensen U.H."/>
            <person name="De Vries R.P."/>
            <person name="Baker S.E."/>
            <person name="Andersen M.R."/>
        </authorList>
    </citation>
    <scope>NUCLEOTIDE SEQUENCE [LARGE SCALE GENOMIC DNA]</scope>
    <source>
        <strain evidence="11 12">CBS 123904</strain>
    </source>
</reference>
<organism evidence="11 12">
    <name type="scientific">Aspergillus pseudoustus</name>
    <dbReference type="NCBI Taxonomy" id="1810923"/>
    <lineage>
        <taxon>Eukaryota</taxon>
        <taxon>Fungi</taxon>
        <taxon>Dikarya</taxon>
        <taxon>Ascomycota</taxon>
        <taxon>Pezizomycotina</taxon>
        <taxon>Eurotiomycetes</taxon>
        <taxon>Eurotiomycetidae</taxon>
        <taxon>Eurotiales</taxon>
        <taxon>Aspergillaceae</taxon>
        <taxon>Aspergillus</taxon>
        <taxon>Aspergillus subgen. Nidulantes</taxon>
    </lineage>
</organism>
<keyword evidence="12" id="KW-1185">Reference proteome</keyword>
<evidence type="ECO:0000256" key="2">
    <source>
        <dbReference type="ARBA" id="ARBA00022723"/>
    </source>
</evidence>
<dbReference type="Proteomes" id="UP001610446">
    <property type="component" value="Unassembled WGS sequence"/>
</dbReference>
<dbReference type="SMART" id="SM00066">
    <property type="entry name" value="GAL4"/>
    <property type="match status" value="1"/>
</dbReference>
<evidence type="ECO:0000259" key="10">
    <source>
        <dbReference type="PROSITE" id="PS50048"/>
    </source>
</evidence>
<evidence type="ECO:0000256" key="8">
    <source>
        <dbReference type="SAM" id="MobiDB-lite"/>
    </source>
</evidence>
<keyword evidence="2" id="KW-0479">Metal-binding</keyword>
<dbReference type="InterPro" id="IPR001138">
    <property type="entry name" value="Zn2Cys6_DnaBD"/>
</dbReference>
<gene>
    <name evidence="11" type="ORF">BJY01DRAFT_262903</name>
</gene>
<dbReference type="PANTHER" id="PTHR31313:SF77">
    <property type="entry name" value="ZN(II)2CYS6 TRANSCRIPTION FACTOR (EUROFUNG)"/>
    <property type="match status" value="1"/>
</dbReference>
<keyword evidence="3" id="KW-0862">Zinc</keyword>
<sequence>MSPRNSTGPKPPRKHVTTACNPCREGKVKCDGVTPACTICRAKGKKCTYRSTDDKRKIPLRISLSVLAQRINQLSCFIQDQGIEVPSMDADDFNTIKSVFETIELKFEDVNGTRGARSETEMDGSYIVLEGPLSSDDITEESGNGLQTPQPTINEPTATVEEILEPVNLGLDSAPERTDPHGLTMSSVPVENSISSPNVASALLELADTSWRQHVPIEPHHEPAPLPVASDEEEEDEVTNQLSCRLGKLQVTQGGQLRYFGSTSNFTLLDVLVDVAPSSPVSIQRNTQEILDNAELGLDVEEPFEKHLLQLYFTWHDPSLHAVGEDVFWRSRGQKRYEGVDTPYFSRALSDAMCAVGAAYEAKYHPDLVTFPRSLAEFFGDRAKLLVDSELESPSLATIQTLVILSAYEASCTRDTRGWLYSGMAMRLAFDLGLHLDMAPYVERGTIAPEDAEARRVTFWAAYTSEQFWGYYLGRPTRNPTDGITVSKPGGHVNSPITPLKWQQYGSPYMSKNMANLPNPIGLVCFHWVSLYEVMLPLTDILYGNCEISKHRLQELTSRTVDQLREWKTNLPAELRIYETADFLQPLPHVLALHMQYNQLMIHCHRPYISRHHIQPQPPQGPGHCHARAMCVESAIAIAKLLTIYERYYSFRRANFQIVSFIFSAALILIFTVVPARHMEGDRELLVHLSTCFRALDEMGSQFENAKRTSTLLNTLQREWQTRRRNRIARGVKRKYDSAHQATEHAVLGQGQNPQLHSPETGGLWGGLDSITDGHASYAVDFIEPDLCNILLSEGIPRAFV</sequence>
<comment type="subcellular location">
    <subcellularLocation>
        <location evidence="1">Nucleus</location>
    </subcellularLocation>
</comment>
<dbReference type="InterPro" id="IPR007219">
    <property type="entry name" value="XnlR_reg_dom"/>
</dbReference>
<dbReference type="SUPFAM" id="SSF57701">
    <property type="entry name" value="Zn2/Cys6 DNA-binding domain"/>
    <property type="match status" value="1"/>
</dbReference>
<proteinExistence type="predicted"/>
<dbReference type="EMBL" id="JBFXLU010000054">
    <property type="protein sequence ID" value="KAL2847792.1"/>
    <property type="molecule type" value="Genomic_DNA"/>
</dbReference>
<keyword evidence="6" id="KW-0804">Transcription</keyword>
<dbReference type="Pfam" id="PF00172">
    <property type="entry name" value="Zn_clus"/>
    <property type="match status" value="1"/>
</dbReference>
<keyword evidence="7" id="KW-0539">Nucleus</keyword>
<keyword evidence="9" id="KW-0472">Membrane</keyword>